<dbReference type="PROSITE" id="PS00802">
    <property type="entry name" value="TRANSKETOLASE_2"/>
    <property type="match status" value="1"/>
</dbReference>
<name>A0ABQ0NWU5_9PROT</name>
<dbReference type="InterPro" id="IPR055152">
    <property type="entry name" value="Transketolase-like_C_2"/>
</dbReference>
<dbReference type="PANTHER" id="PTHR43522">
    <property type="entry name" value="TRANSKETOLASE"/>
    <property type="match status" value="1"/>
</dbReference>
<dbReference type="Pfam" id="PF02779">
    <property type="entry name" value="Transket_pyr"/>
    <property type="match status" value="1"/>
</dbReference>
<organism evidence="14 15">
    <name type="scientific">Saccharibacter floricola DSM 15669</name>
    <dbReference type="NCBI Taxonomy" id="1123227"/>
    <lineage>
        <taxon>Bacteria</taxon>
        <taxon>Pseudomonadati</taxon>
        <taxon>Pseudomonadota</taxon>
        <taxon>Alphaproteobacteria</taxon>
        <taxon>Acetobacterales</taxon>
        <taxon>Acetobacteraceae</taxon>
        <taxon>Saccharibacter</taxon>
    </lineage>
</organism>
<evidence type="ECO:0000256" key="10">
    <source>
        <dbReference type="ARBA" id="ARBA00023052"/>
    </source>
</evidence>
<keyword evidence="6" id="KW-0808">Transferase</keyword>
<dbReference type="SMART" id="SM00861">
    <property type="entry name" value="Transket_pyr"/>
    <property type="match status" value="1"/>
</dbReference>
<evidence type="ECO:0000256" key="6">
    <source>
        <dbReference type="ARBA" id="ARBA00022679"/>
    </source>
</evidence>
<accession>A0ABQ0NWU5</accession>
<dbReference type="InterPro" id="IPR009014">
    <property type="entry name" value="Transketo_C/PFOR_II"/>
</dbReference>
<feature type="domain" description="Transketolase-like pyrimidine-binding" evidence="13">
    <location>
        <begin position="323"/>
        <end position="501"/>
    </location>
</feature>
<gene>
    <name evidence="14" type="ORF">AA15669_0422</name>
</gene>
<evidence type="ECO:0000256" key="3">
    <source>
        <dbReference type="ARBA" id="ARBA00007131"/>
    </source>
</evidence>
<evidence type="ECO:0000256" key="1">
    <source>
        <dbReference type="ARBA" id="ARBA00001946"/>
    </source>
</evidence>
<dbReference type="InterPro" id="IPR005474">
    <property type="entry name" value="Transketolase_N"/>
</dbReference>
<keyword evidence="15" id="KW-1185">Reference proteome</keyword>
<evidence type="ECO:0000256" key="4">
    <source>
        <dbReference type="ARBA" id="ARBA00011738"/>
    </source>
</evidence>
<evidence type="ECO:0000256" key="8">
    <source>
        <dbReference type="ARBA" id="ARBA00022837"/>
    </source>
</evidence>
<sequence>MLYYPANPLWPARDRFVLSGGHAAILLYSVLHLADVHDVEDGKVVDRPALTLEDLRSFRRLDSRTPGHPEYGLTAGVEVTTGPLGQGCANTIGMAMAQRWLSATYNRPGFSLFDYHITAFCGDGDLMEGVTGEAAAMAGHLQLGNVTWVYDSNRISIEGGTDLAHTEDVGKRFEAYGWQVLYVADGNDVGAIMQALKEGKEDKERPTLIILTTVIGYGAPNKAGKASAHGEPLGENEIIGAKAAYGWPEDAPNFMIPDGVKEHFAEESGARGKQAYAKWQELFARYHEEYPQEAKELDTLFAHELPQGWDKDIPIYPADDKGMASRQSSGEVLNAVAKNIPWMIGGAADLSPSTRTTIKGSGAFQAPGIRGVMGSYKGRNIHFGVREHAMGAVCNGMALTGLRVFGAGFLIFSDYMKAPIRLAALMHLPVVYVFTHDSIGVGEDGPTHQPIEQFAQLRATPGLTLLRPSDANEVAESWRVAMNVSRRGPVALALSRQNLPTIDRTHYAPAAGVARGAYVLASCEGTPEIILIASGSEVSLAVKAYERLTDEGVKARVVSMPSMDLFEEQDKAYRDTVLPPSVANRVGIEMASGFGWDRYLGLKGAMISLNGFGASGAAGALMERFGFTENAVYQVAQEQLKDQH</sequence>
<dbReference type="InterPro" id="IPR033247">
    <property type="entry name" value="Transketolase_fam"/>
</dbReference>
<dbReference type="InterPro" id="IPR029061">
    <property type="entry name" value="THDP-binding"/>
</dbReference>
<evidence type="ECO:0000313" key="14">
    <source>
        <dbReference type="EMBL" id="GBQ05346.1"/>
    </source>
</evidence>
<keyword evidence="7" id="KW-0479">Metal-binding</keyword>
<evidence type="ECO:0000313" key="15">
    <source>
        <dbReference type="Proteomes" id="UP001062901"/>
    </source>
</evidence>
<dbReference type="InterPro" id="IPR005478">
    <property type="entry name" value="Transketolase_bac-like"/>
</dbReference>
<dbReference type="Pfam" id="PF22613">
    <property type="entry name" value="Transketolase_C_1"/>
    <property type="match status" value="1"/>
</dbReference>
<comment type="caution">
    <text evidence="14">The sequence shown here is derived from an EMBL/GenBank/DDBJ whole genome shotgun (WGS) entry which is preliminary data.</text>
</comment>
<keyword evidence="8" id="KW-0106">Calcium</keyword>
<dbReference type="SUPFAM" id="SSF52922">
    <property type="entry name" value="TK C-terminal domain-like"/>
    <property type="match status" value="1"/>
</dbReference>
<dbReference type="Gene3D" id="3.40.50.970">
    <property type="match status" value="2"/>
</dbReference>
<dbReference type="InterPro" id="IPR005475">
    <property type="entry name" value="Transketolase-like_Pyr-bd"/>
</dbReference>
<dbReference type="EC" id="2.2.1.1" evidence="5 12"/>
<evidence type="ECO:0000256" key="7">
    <source>
        <dbReference type="ARBA" id="ARBA00022723"/>
    </source>
</evidence>
<dbReference type="InterPro" id="IPR020826">
    <property type="entry name" value="Transketolase_BS"/>
</dbReference>
<keyword evidence="9" id="KW-0460">Magnesium</keyword>
<comment type="subunit">
    <text evidence="4">Homodimer.</text>
</comment>
<dbReference type="SUPFAM" id="SSF52518">
    <property type="entry name" value="Thiamin diphosphate-binding fold (THDP-binding)"/>
    <property type="match status" value="2"/>
</dbReference>
<comment type="similarity">
    <text evidence="3">Belongs to the transketolase family.</text>
</comment>
<dbReference type="Gene3D" id="3.40.50.920">
    <property type="match status" value="1"/>
</dbReference>
<keyword evidence="10" id="KW-0786">Thiamine pyrophosphate</keyword>
<comment type="cofactor">
    <cofactor evidence="1">
        <name>Mg(2+)</name>
        <dbReference type="ChEBI" id="CHEBI:18420"/>
    </cofactor>
</comment>
<dbReference type="EMBL" id="BAQD01000004">
    <property type="protein sequence ID" value="GBQ05346.1"/>
    <property type="molecule type" value="Genomic_DNA"/>
</dbReference>
<reference evidence="14" key="1">
    <citation type="submission" date="2013-04" db="EMBL/GenBank/DDBJ databases">
        <title>The genome sequencing project of 58 acetic acid bacteria.</title>
        <authorList>
            <person name="Okamoto-Kainuma A."/>
            <person name="Ishikawa M."/>
            <person name="Umino S."/>
            <person name="Koizumi Y."/>
            <person name="Shiwa Y."/>
            <person name="Yoshikawa H."/>
            <person name="Matsutani M."/>
            <person name="Matsushita K."/>
        </authorList>
    </citation>
    <scope>NUCLEOTIDE SEQUENCE</scope>
    <source>
        <strain evidence="14">DSM 15669</strain>
    </source>
</reference>
<dbReference type="PANTHER" id="PTHR43522:SF2">
    <property type="entry name" value="TRANSKETOLASE 1-RELATED"/>
    <property type="match status" value="1"/>
</dbReference>
<dbReference type="Pfam" id="PF00456">
    <property type="entry name" value="Transketolase_N"/>
    <property type="match status" value="1"/>
</dbReference>
<evidence type="ECO:0000256" key="12">
    <source>
        <dbReference type="NCBIfam" id="TIGR00232"/>
    </source>
</evidence>
<dbReference type="NCBIfam" id="TIGR00232">
    <property type="entry name" value="tktlase_bact"/>
    <property type="match status" value="1"/>
</dbReference>
<evidence type="ECO:0000256" key="5">
    <source>
        <dbReference type="ARBA" id="ARBA00013152"/>
    </source>
</evidence>
<proteinExistence type="inferred from homology"/>
<evidence type="ECO:0000256" key="2">
    <source>
        <dbReference type="ARBA" id="ARBA00001964"/>
    </source>
</evidence>
<evidence type="ECO:0000259" key="13">
    <source>
        <dbReference type="SMART" id="SM00861"/>
    </source>
</evidence>
<dbReference type="CDD" id="cd07033">
    <property type="entry name" value="TPP_PYR_DXS_TK_like"/>
    <property type="match status" value="1"/>
</dbReference>
<protein>
    <recommendedName>
        <fullName evidence="5 12">Transketolase</fullName>
        <ecNumber evidence="5 12">2.2.1.1</ecNumber>
    </recommendedName>
</protein>
<dbReference type="Proteomes" id="UP001062901">
    <property type="component" value="Unassembled WGS sequence"/>
</dbReference>
<evidence type="ECO:0000256" key="11">
    <source>
        <dbReference type="ARBA" id="ARBA00049473"/>
    </source>
</evidence>
<comment type="catalytic activity">
    <reaction evidence="11">
        <text>D-sedoheptulose 7-phosphate + D-glyceraldehyde 3-phosphate = aldehydo-D-ribose 5-phosphate + D-xylulose 5-phosphate</text>
        <dbReference type="Rhea" id="RHEA:10508"/>
        <dbReference type="ChEBI" id="CHEBI:57483"/>
        <dbReference type="ChEBI" id="CHEBI:57737"/>
        <dbReference type="ChEBI" id="CHEBI:58273"/>
        <dbReference type="ChEBI" id="CHEBI:59776"/>
        <dbReference type="EC" id="2.2.1.1"/>
    </reaction>
</comment>
<comment type="cofactor">
    <cofactor evidence="2">
        <name>thiamine diphosphate</name>
        <dbReference type="ChEBI" id="CHEBI:58937"/>
    </cofactor>
</comment>
<dbReference type="CDD" id="cd02012">
    <property type="entry name" value="TPP_TK"/>
    <property type="match status" value="1"/>
</dbReference>
<evidence type="ECO:0000256" key="9">
    <source>
        <dbReference type="ARBA" id="ARBA00022842"/>
    </source>
</evidence>